<reference evidence="6" key="3">
    <citation type="submission" date="2025-09" db="UniProtKB">
        <authorList>
            <consortium name="Ensembl"/>
        </authorList>
    </citation>
    <scope>IDENTIFICATION</scope>
</reference>
<dbReference type="InterPro" id="IPR017923">
    <property type="entry name" value="TFIIS_N"/>
</dbReference>
<feature type="compositionally biased region" description="Basic and acidic residues" evidence="4">
    <location>
        <begin position="109"/>
        <end position="128"/>
    </location>
</feature>
<feature type="region of interest" description="Disordered" evidence="4">
    <location>
        <begin position="1"/>
        <end position="26"/>
    </location>
</feature>
<evidence type="ECO:0000313" key="7">
    <source>
        <dbReference type="Proteomes" id="UP000008672"/>
    </source>
</evidence>
<dbReference type="PROSITE" id="PS51319">
    <property type="entry name" value="TFIIS_N"/>
    <property type="match status" value="1"/>
</dbReference>
<dbReference type="eggNOG" id="KOG2821">
    <property type="taxonomic scope" value="Eukaryota"/>
</dbReference>
<accession>H3ARM9</accession>
<dbReference type="Gene3D" id="1.20.930.10">
    <property type="entry name" value="Conserved domain common to transcription factors TFIIS, elongin A, CRSP70"/>
    <property type="match status" value="1"/>
</dbReference>
<dbReference type="Ensembl" id="ENSLACT00000012393.1">
    <property type="protein sequence ID" value="ENSLACP00000012300.1"/>
    <property type="gene ID" value="ENSLACG00000010829.1"/>
</dbReference>
<dbReference type="Gene3D" id="6.10.250.3180">
    <property type="match status" value="1"/>
</dbReference>
<dbReference type="InterPro" id="IPR035441">
    <property type="entry name" value="TFIIS/LEDGF_dom_sf"/>
</dbReference>
<feature type="domain" description="TFIIS N-terminal" evidence="5">
    <location>
        <begin position="34"/>
        <end position="109"/>
    </location>
</feature>
<evidence type="ECO:0000256" key="1">
    <source>
        <dbReference type="ARBA" id="ARBA00004123"/>
    </source>
</evidence>
<dbReference type="AlphaFoldDB" id="H3ARM9"/>
<dbReference type="Bgee" id="ENSLACG00000010829">
    <property type="expression patterns" value="Expressed in muscle tissue and 5 other cell types or tissues"/>
</dbReference>
<keyword evidence="2 3" id="KW-0539">Nucleus</keyword>
<proteinExistence type="predicted"/>
<dbReference type="EMBL" id="AFYH01015427">
    <property type="status" value="NOT_ANNOTATED_CDS"/>
    <property type="molecule type" value="Genomic_DNA"/>
</dbReference>
<evidence type="ECO:0000313" key="6">
    <source>
        <dbReference type="Ensembl" id="ENSLACP00000012300.1"/>
    </source>
</evidence>
<dbReference type="Proteomes" id="UP000008672">
    <property type="component" value="Unassembled WGS sequence"/>
</dbReference>
<evidence type="ECO:0000256" key="3">
    <source>
        <dbReference type="PROSITE-ProRule" id="PRU00649"/>
    </source>
</evidence>
<dbReference type="Pfam" id="PF06881">
    <property type="entry name" value="Elongin_A"/>
    <property type="match status" value="1"/>
</dbReference>
<dbReference type="SUPFAM" id="SSF47676">
    <property type="entry name" value="Conserved domain common to transcription factors TFIIS, elongin A, CRSP70"/>
    <property type="match status" value="1"/>
</dbReference>
<dbReference type="HOGENOM" id="CLU_021679_1_0_1"/>
<comment type="subcellular location">
    <subcellularLocation>
        <location evidence="1 3">Nucleus</location>
    </subcellularLocation>
</comment>
<dbReference type="EMBL" id="AFYH01015429">
    <property type="status" value="NOT_ANNOTATED_CDS"/>
    <property type="molecule type" value="Genomic_DNA"/>
</dbReference>
<dbReference type="PANTHER" id="PTHR15141">
    <property type="entry name" value="TRANSCRIPTION ELONGATION FACTOR B POLYPEPTIDE 3"/>
    <property type="match status" value="1"/>
</dbReference>
<dbReference type="InterPro" id="IPR051870">
    <property type="entry name" value="Elongin-A_domain"/>
</dbReference>
<protein>
    <submittedName>
        <fullName evidence="6">Elongin A</fullName>
    </submittedName>
</protein>
<keyword evidence="7" id="KW-1185">Reference proteome</keyword>
<feature type="compositionally biased region" description="Polar residues" evidence="4">
    <location>
        <begin position="147"/>
        <end position="166"/>
    </location>
</feature>
<dbReference type="FunCoup" id="H3ARM9">
    <property type="interactions" value="2101"/>
</dbReference>
<gene>
    <name evidence="6" type="primary">ELOA</name>
</gene>
<dbReference type="OMA" id="MFLRCEE"/>
<evidence type="ECO:0000256" key="2">
    <source>
        <dbReference type="ARBA" id="ARBA00023242"/>
    </source>
</evidence>
<dbReference type="InterPro" id="IPR003617">
    <property type="entry name" value="TFIIS/CRSP70_N_sub"/>
</dbReference>
<feature type="compositionally biased region" description="Basic and acidic residues" evidence="4">
    <location>
        <begin position="296"/>
        <end position="341"/>
    </location>
</feature>
<evidence type="ECO:0000259" key="5">
    <source>
        <dbReference type="PROSITE" id="PS51319"/>
    </source>
</evidence>
<dbReference type="EMBL" id="AFYH01015428">
    <property type="status" value="NOT_ANNOTATED_CDS"/>
    <property type="molecule type" value="Genomic_DNA"/>
</dbReference>
<evidence type="ECO:0000256" key="4">
    <source>
        <dbReference type="SAM" id="MobiDB-lite"/>
    </source>
</evidence>
<feature type="compositionally biased region" description="Basic and acidic residues" evidence="4">
    <location>
        <begin position="370"/>
        <end position="413"/>
    </location>
</feature>
<dbReference type="Pfam" id="PF08711">
    <property type="entry name" value="Med26"/>
    <property type="match status" value="1"/>
</dbReference>
<dbReference type="PANTHER" id="PTHR15141:SF75">
    <property type="entry name" value="ELONGIN-A"/>
    <property type="match status" value="1"/>
</dbReference>
<dbReference type="GeneTree" id="ENSGT00390000002428"/>
<feature type="compositionally biased region" description="Polar residues" evidence="4">
    <location>
        <begin position="173"/>
        <end position="192"/>
    </location>
</feature>
<sequence>SRGGSSLGPNSRRSNKSGMLLPPPLSMPITKMAESVVDVVEKLQSRLFDGQEPKKLLKTLKRLAELPITVDILVETGIGKTVNGLRKHELVGEFAKSLVTKWKKLVPQEAERSTNESEEADHRDQEKKVSRKRHRDPSPEEEGSYRPTFQPSPDYPYSQNYRQSPNAKYKTLSEGNQLHKPSSLSSRAQPATSRDERDRWSRASPEQDFEGGYSDDGGGYSPPQPESSHEQYRELYLASERTEKGRGRDRDSSGDKVEKGREKERARTSREAQHKEKHHYSSRGEESKSAFSPGQEKLHKFPSKEQRRERDRPGGGGSGKERHQGSDVAEHRPKKERHKDGALASGSSREKAKPLFEEALDQSVIKKKHKDAEKVKPKPSSDKQKDSSEKSKEKSSSTKGKQDGKSKSSEQERPSGGFSKPAGEAEKEDLYEQPTMSFESYLSYDQPKKKKKKVGKPSPPVPEKGKDSSSQNGSASASRSSEPSYTETPPSKKVKEGSENQQSVKKRRRIVIDEVPTLPDIPLPPIQPNYRPLPSVDLMPLSPQKRKAVLPVIHEEESTGFTGRRLNSKMQVYSGSKMAYLPKMMSLYDQCIRVLQNNIDLLFDIAGFRVSSMDLRSEISRCQVTKTWIFQVGKSVFVEDTEELWMKHCKRDFRSQEPQEYETWREMYLRLHDEREHRLRLLTQNISSAHASKPKGRQVKMAFVNTEVKPPRDVRRRQEKFGTGAAVVPERPRVKSVFNVGNSSASGESRPHSGPSTSSGGITSSSSSVSLSPVPSHDPRKPPVKKIAPMMAKTIKAFKNRFSRR</sequence>
<feature type="region of interest" description="Disordered" evidence="4">
    <location>
        <begin position="739"/>
        <end position="790"/>
    </location>
</feature>
<dbReference type="InterPro" id="IPR010684">
    <property type="entry name" value="RNA_pol_II_trans_fac_SIII_A"/>
</dbReference>
<feature type="compositionally biased region" description="Low complexity" evidence="4">
    <location>
        <begin position="753"/>
        <end position="775"/>
    </location>
</feature>
<dbReference type="GO" id="GO:0006368">
    <property type="term" value="P:transcription elongation by RNA polymerase II"/>
    <property type="evidence" value="ECO:0007669"/>
    <property type="project" value="InterPro"/>
</dbReference>
<feature type="compositionally biased region" description="Basic and acidic residues" evidence="4">
    <location>
        <begin position="240"/>
        <end position="274"/>
    </location>
</feature>
<dbReference type="STRING" id="7897.ENSLACP00000012300"/>
<name>H3ARM9_LATCH</name>
<feature type="region of interest" description="Disordered" evidence="4">
    <location>
        <begin position="107"/>
        <end position="509"/>
    </location>
</feature>
<reference evidence="7" key="1">
    <citation type="submission" date="2011-08" db="EMBL/GenBank/DDBJ databases">
        <title>The draft genome of Latimeria chalumnae.</title>
        <authorList>
            <person name="Di Palma F."/>
            <person name="Alfoldi J."/>
            <person name="Johnson J."/>
            <person name="Berlin A."/>
            <person name="Gnerre S."/>
            <person name="Jaffe D."/>
            <person name="MacCallum I."/>
            <person name="Young S."/>
            <person name="Walker B.J."/>
            <person name="Lander E."/>
            <person name="Lindblad-Toh K."/>
        </authorList>
    </citation>
    <scope>NUCLEOTIDE SEQUENCE [LARGE SCALE GENOMIC DNA]</scope>
    <source>
        <strain evidence="7">Wild caught</strain>
    </source>
</reference>
<organism evidence="6 7">
    <name type="scientific">Latimeria chalumnae</name>
    <name type="common">Coelacanth</name>
    <dbReference type="NCBI Taxonomy" id="7897"/>
    <lineage>
        <taxon>Eukaryota</taxon>
        <taxon>Metazoa</taxon>
        <taxon>Chordata</taxon>
        <taxon>Craniata</taxon>
        <taxon>Vertebrata</taxon>
        <taxon>Euteleostomi</taxon>
        <taxon>Coelacanthiformes</taxon>
        <taxon>Coelacanthidae</taxon>
        <taxon>Latimeria</taxon>
    </lineage>
</organism>
<feature type="compositionally biased region" description="Low complexity" evidence="4">
    <location>
        <begin position="468"/>
        <end position="491"/>
    </location>
</feature>
<dbReference type="GO" id="GO:0070449">
    <property type="term" value="C:elongin complex"/>
    <property type="evidence" value="ECO:0007669"/>
    <property type="project" value="InterPro"/>
</dbReference>
<reference evidence="6" key="2">
    <citation type="submission" date="2025-08" db="UniProtKB">
        <authorList>
            <consortium name="Ensembl"/>
        </authorList>
    </citation>
    <scope>IDENTIFICATION</scope>
</reference>
<dbReference type="CDD" id="cd00183">
    <property type="entry name" value="TFIIS_I"/>
    <property type="match status" value="1"/>
</dbReference>
<dbReference type="SMART" id="SM00509">
    <property type="entry name" value="TFS2N"/>
    <property type="match status" value="1"/>
</dbReference>
<dbReference type="InParanoid" id="H3ARM9"/>